<dbReference type="InterPro" id="IPR036280">
    <property type="entry name" value="Multihaem_cyt_sf"/>
</dbReference>
<dbReference type="SUPFAM" id="SSF48695">
    <property type="entry name" value="Multiheme cytochromes"/>
    <property type="match status" value="1"/>
</dbReference>
<feature type="chain" id="PRO_5032277716" evidence="1">
    <location>
        <begin position="24"/>
        <end position="203"/>
    </location>
</feature>
<dbReference type="EMBL" id="JACHFM010000001">
    <property type="protein sequence ID" value="MBB5221504.1"/>
    <property type="molecule type" value="Genomic_DNA"/>
</dbReference>
<dbReference type="Proteomes" id="UP000549457">
    <property type="component" value="Unassembled WGS sequence"/>
</dbReference>
<accession>A0A840SKK4</accession>
<keyword evidence="1" id="KW-0732">Signal</keyword>
<proteinExistence type="predicted"/>
<organism evidence="2 3">
    <name type="scientific">Amaricoccus macauensis</name>
    <dbReference type="NCBI Taxonomy" id="57001"/>
    <lineage>
        <taxon>Bacteria</taxon>
        <taxon>Pseudomonadati</taxon>
        <taxon>Pseudomonadota</taxon>
        <taxon>Alphaproteobacteria</taxon>
        <taxon>Rhodobacterales</taxon>
        <taxon>Paracoccaceae</taxon>
        <taxon>Amaricoccus</taxon>
    </lineage>
</organism>
<dbReference type="RefSeq" id="WP_246399567.1">
    <property type="nucleotide sequence ID" value="NZ_JACHFM010000001.1"/>
</dbReference>
<evidence type="ECO:0000313" key="3">
    <source>
        <dbReference type="Proteomes" id="UP000549457"/>
    </source>
</evidence>
<dbReference type="AlphaFoldDB" id="A0A840SKK4"/>
<sequence length="203" mass="21455">MMQQRAFALAALAAAVLAVPAAAAELEPLSSFDTITDEAARSVALFTEAGKVIEHPRCLNCHPVDNVPTQGMDMHPHEPPVVRGEADMGAAGMMCTTCHGPENVRVVAQADTLTSIPGSATWHLAPISMAWAGKSLGEICTQIKDPERNGGMSLDDIVEHMSHDDLVGWGWEPGEGREPVPGTQAEFGALISAWVETGAHCPQ</sequence>
<name>A0A840SKK4_9RHOB</name>
<comment type="caution">
    <text evidence="2">The sequence shown here is derived from an EMBL/GenBank/DDBJ whole genome shotgun (WGS) entry which is preliminary data.</text>
</comment>
<evidence type="ECO:0000256" key="1">
    <source>
        <dbReference type="SAM" id="SignalP"/>
    </source>
</evidence>
<evidence type="ECO:0000313" key="2">
    <source>
        <dbReference type="EMBL" id="MBB5221504.1"/>
    </source>
</evidence>
<gene>
    <name evidence="2" type="ORF">HNP73_001425</name>
</gene>
<reference evidence="2 3" key="1">
    <citation type="submission" date="2020-08" db="EMBL/GenBank/DDBJ databases">
        <title>Genomic Encyclopedia of Type Strains, Phase IV (KMG-IV): sequencing the most valuable type-strain genomes for metagenomic binning, comparative biology and taxonomic classification.</title>
        <authorList>
            <person name="Goeker M."/>
        </authorList>
    </citation>
    <scope>NUCLEOTIDE SEQUENCE [LARGE SCALE GENOMIC DNA]</scope>
    <source>
        <strain evidence="2 3">DSM 101730</strain>
    </source>
</reference>
<keyword evidence="3" id="KW-1185">Reference proteome</keyword>
<protein>
    <submittedName>
        <fullName evidence="2">Cytochrome c553</fullName>
    </submittedName>
</protein>
<feature type="signal peptide" evidence="1">
    <location>
        <begin position="1"/>
        <end position="23"/>
    </location>
</feature>
<dbReference type="Gene3D" id="1.10.1130.10">
    <property type="entry name" value="Flavocytochrome C3, Chain A"/>
    <property type="match status" value="1"/>
</dbReference>